<dbReference type="Proteomes" id="UP001432180">
    <property type="component" value="Chromosome"/>
</dbReference>
<keyword evidence="1" id="KW-0812">Transmembrane</keyword>
<feature type="transmembrane region" description="Helical" evidence="1">
    <location>
        <begin position="161"/>
        <end position="186"/>
    </location>
</feature>
<reference evidence="2 3" key="1">
    <citation type="journal article" date="2023" name="Microorganisms">
        <title>Thiorhodovibrio frisius and Trv. litoralis spp. nov., Two Novel Members from a Clade of Fastidious Purple Sulfur Bacteria That Exhibit Unique Red-Shifted Light-Harvesting Capabilities.</title>
        <authorList>
            <person name="Methner A."/>
            <person name="Kuzyk S.B."/>
            <person name="Petersen J."/>
            <person name="Bauer S."/>
            <person name="Brinkmann H."/>
            <person name="Sichau K."/>
            <person name="Wanner G."/>
            <person name="Wolf J."/>
            <person name="Neumann-Schaal M."/>
            <person name="Henke P."/>
            <person name="Tank M."/>
            <person name="Sproer C."/>
            <person name="Bunk B."/>
            <person name="Overmann J."/>
        </authorList>
    </citation>
    <scope>NUCLEOTIDE SEQUENCE [LARGE SCALE GENOMIC DNA]</scope>
    <source>
        <strain evidence="2 3">DSM 6702</strain>
    </source>
</reference>
<dbReference type="PANTHER" id="PTHR32063:SF33">
    <property type="entry name" value="RND SUPERFAMILY EFFLUX PUMP PERMEASE COMPONENT"/>
    <property type="match status" value="1"/>
</dbReference>
<dbReference type="Gene3D" id="3.30.70.1440">
    <property type="entry name" value="Multidrug efflux transporter AcrB pore domain"/>
    <property type="match status" value="1"/>
</dbReference>
<evidence type="ECO:0000256" key="1">
    <source>
        <dbReference type="SAM" id="Phobius"/>
    </source>
</evidence>
<dbReference type="Pfam" id="PF00873">
    <property type="entry name" value="ACR_tran"/>
    <property type="match status" value="1"/>
</dbReference>
<evidence type="ECO:0000313" key="3">
    <source>
        <dbReference type="Proteomes" id="UP001432180"/>
    </source>
</evidence>
<dbReference type="InterPro" id="IPR027463">
    <property type="entry name" value="AcrB_DN_DC_subdom"/>
</dbReference>
<accession>A0ABZ0SG10</accession>
<organism evidence="2 3">
    <name type="scientific">Thiorhodovibrio winogradskyi</name>
    <dbReference type="NCBI Taxonomy" id="77007"/>
    <lineage>
        <taxon>Bacteria</taxon>
        <taxon>Pseudomonadati</taxon>
        <taxon>Pseudomonadota</taxon>
        <taxon>Gammaproteobacteria</taxon>
        <taxon>Chromatiales</taxon>
        <taxon>Chromatiaceae</taxon>
        <taxon>Thiorhodovibrio</taxon>
    </lineage>
</organism>
<proteinExistence type="predicted"/>
<dbReference type="Gene3D" id="3.30.2090.10">
    <property type="entry name" value="Multidrug efflux transporter AcrB TolC docking domain, DN and DC subdomains"/>
    <property type="match status" value="1"/>
</dbReference>
<dbReference type="SUPFAM" id="SSF82866">
    <property type="entry name" value="Multidrug efflux transporter AcrB transmembrane domain"/>
    <property type="match status" value="1"/>
</dbReference>
<dbReference type="InterPro" id="IPR001036">
    <property type="entry name" value="Acrflvin-R"/>
</dbReference>
<sequence>MSKKRRVRRRFKRLRGRKNLDLGGLDIEILVRQAAADRASLAYLAQQTIQLPTGERVPLDAVASVREQRDWARITRIDGQRRVTLQAEVDARQASGQAIVADLRARWLDDFQARHPEVRVSFEGQLARSAETDGSIRRGLLIRLLPLLAETSTQADAIKPLVVSVVFGLLSATVLVLLVLPALYVVSADWGGGGWPAGIKRSRSLMLDFPLPPSIFPLPPSPLATRPGAIPAGRFPVGGR</sequence>
<gene>
    <name evidence="2" type="ORF">Thiowin_04355</name>
</gene>
<dbReference type="EMBL" id="CP121472">
    <property type="protein sequence ID" value="WPL19243.1"/>
    <property type="molecule type" value="Genomic_DNA"/>
</dbReference>
<protein>
    <submittedName>
        <fullName evidence="2">Heavy metal efflux pump, CzcA family</fullName>
    </submittedName>
</protein>
<evidence type="ECO:0000313" key="2">
    <source>
        <dbReference type="EMBL" id="WPL19243.1"/>
    </source>
</evidence>
<dbReference type="PANTHER" id="PTHR32063">
    <property type="match status" value="1"/>
</dbReference>
<keyword evidence="3" id="KW-1185">Reference proteome</keyword>
<dbReference type="Gene3D" id="1.20.1640.10">
    <property type="entry name" value="Multidrug efflux transporter AcrB transmembrane domain"/>
    <property type="match status" value="1"/>
</dbReference>
<keyword evidence="1" id="KW-1133">Transmembrane helix</keyword>
<name>A0ABZ0SG10_9GAMM</name>
<keyword evidence="1" id="KW-0472">Membrane</keyword>